<protein>
    <submittedName>
        <fullName evidence="5">Glycosyltransferase family 4 protein</fullName>
    </submittedName>
</protein>
<dbReference type="InterPro" id="IPR001296">
    <property type="entry name" value="Glyco_trans_1"/>
</dbReference>
<dbReference type="EMBL" id="JANLCJ010000007">
    <property type="protein sequence ID" value="MCS5735574.1"/>
    <property type="molecule type" value="Genomic_DNA"/>
</dbReference>
<keyword evidence="6" id="KW-1185">Reference proteome</keyword>
<dbReference type="CDD" id="cd03801">
    <property type="entry name" value="GT4_PimA-like"/>
    <property type="match status" value="1"/>
</dbReference>
<dbReference type="Proteomes" id="UP001165586">
    <property type="component" value="Unassembled WGS sequence"/>
</dbReference>
<dbReference type="PANTHER" id="PTHR12526">
    <property type="entry name" value="GLYCOSYLTRANSFERASE"/>
    <property type="match status" value="1"/>
</dbReference>
<dbReference type="Gene3D" id="3.40.50.2000">
    <property type="entry name" value="Glycogen Phosphorylase B"/>
    <property type="match status" value="2"/>
</dbReference>
<proteinExistence type="predicted"/>
<accession>A0ABT2H6P6</accession>
<keyword evidence="2" id="KW-0808">Transferase</keyword>
<evidence type="ECO:0000256" key="1">
    <source>
        <dbReference type="ARBA" id="ARBA00022676"/>
    </source>
</evidence>
<gene>
    <name evidence="5" type="ORF">N1032_17660</name>
</gene>
<evidence type="ECO:0000256" key="2">
    <source>
        <dbReference type="ARBA" id="ARBA00022679"/>
    </source>
</evidence>
<feature type="domain" description="Glycosyl transferase family 1" evidence="3">
    <location>
        <begin position="191"/>
        <end position="299"/>
    </location>
</feature>
<evidence type="ECO:0000259" key="4">
    <source>
        <dbReference type="Pfam" id="PF13579"/>
    </source>
</evidence>
<evidence type="ECO:0000313" key="6">
    <source>
        <dbReference type="Proteomes" id="UP001165586"/>
    </source>
</evidence>
<reference evidence="5" key="1">
    <citation type="submission" date="2022-08" db="EMBL/GenBank/DDBJ databases">
        <authorList>
            <person name="Deng Y."/>
            <person name="Han X.-F."/>
            <person name="Zhang Y.-Q."/>
        </authorList>
    </citation>
    <scope>NUCLEOTIDE SEQUENCE</scope>
    <source>
        <strain evidence="5">CPCC 203386</strain>
    </source>
</reference>
<feature type="domain" description="Glycosyltransferase subfamily 4-like N-terminal" evidence="4">
    <location>
        <begin position="21"/>
        <end position="176"/>
    </location>
</feature>
<evidence type="ECO:0000313" key="5">
    <source>
        <dbReference type="EMBL" id="MCS5735574.1"/>
    </source>
</evidence>
<keyword evidence="1" id="KW-0328">Glycosyltransferase</keyword>
<comment type="caution">
    <text evidence="5">The sequence shown here is derived from an EMBL/GenBank/DDBJ whole genome shotgun (WGS) entry which is preliminary data.</text>
</comment>
<sequence>MTIDKTRVRHYYARYLEHPSGVTDALDHWAAASTLAGDDVEILAARPRGADRNEFAQSDLTKTIRHWGRGRGTWIPIGLARELRKDDILYLHEGWVFSNVAAAVIARLKGAKTVVMPHGVYEKQIVQNQRDFLGLRRRLEKYILKHASAVHVFYAGEQDVVREFEPSVKTFITLPNGAPLVPEKARWTGSGDYFLWIGRFDVFHKGLDNLVRFWSELPEPKPRLVLAGPNFAGGREVIADLVDRLGLSDVVELRGRITGTEKDQLLAEARAYIHPSRWESCSIMLLEATAAGVPSLISSSIHAADELEPIGVVHSTSFEIADSNGTDALSRVDRNRTLGDAALAWARTEGSWATVSAELESAQVKIGVRKHGGNSE</sequence>
<organism evidence="5 6">
    <name type="scientific">Herbiconiux daphne</name>
    <dbReference type="NCBI Taxonomy" id="2970914"/>
    <lineage>
        <taxon>Bacteria</taxon>
        <taxon>Bacillati</taxon>
        <taxon>Actinomycetota</taxon>
        <taxon>Actinomycetes</taxon>
        <taxon>Micrococcales</taxon>
        <taxon>Microbacteriaceae</taxon>
        <taxon>Herbiconiux</taxon>
    </lineage>
</organism>
<dbReference type="RefSeq" id="WP_259540516.1">
    <property type="nucleotide sequence ID" value="NZ_JANLCJ010000007.1"/>
</dbReference>
<name>A0ABT2H6P6_9MICO</name>
<dbReference type="Pfam" id="PF13579">
    <property type="entry name" value="Glyco_trans_4_4"/>
    <property type="match status" value="1"/>
</dbReference>
<dbReference type="Pfam" id="PF00534">
    <property type="entry name" value="Glycos_transf_1"/>
    <property type="match status" value="1"/>
</dbReference>
<dbReference type="InterPro" id="IPR028098">
    <property type="entry name" value="Glyco_trans_4-like_N"/>
</dbReference>
<evidence type="ECO:0000259" key="3">
    <source>
        <dbReference type="Pfam" id="PF00534"/>
    </source>
</evidence>
<dbReference type="SUPFAM" id="SSF53756">
    <property type="entry name" value="UDP-Glycosyltransferase/glycogen phosphorylase"/>
    <property type="match status" value="1"/>
</dbReference>